<organism evidence="1 2">
    <name type="scientific">Pelagihabitans pacificus</name>
    <dbReference type="NCBI Taxonomy" id="2696054"/>
    <lineage>
        <taxon>Bacteria</taxon>
        <taxon>Pseudomonadati</taxon>
        <taxon>Bacteroidota</taxon>
        <taxon>Flavobacteriia</taxon>
        <taxon>Flavobacteriales</taxon>
        <taxon>Flavobacteriaceae</taxon>
        <taxon>Pelagihabitans</taxon>
    </lineage>
</organism>
<name>A0A967AUI8_9FLAO</name>
<keyword evidence="2" id="KW-1185">Reference proteome</keyword>
<sequence>MIKDMELKECKSVLSKNYIGRIGYISQGSPDILPMTFYYHPDQNSIISYSSEGGKIMAMRNNSSVSFQVDDIVSGNEWRSVLVRGEFEEISGTDAKYLLHEFSEAVKAVIKTRENASPKFISEFSSKLESQGTPIVFRIRISEITGKQRVS</sequence>
<comment type="caution">
    <text evidence="1">The sequence shown here is derived from an EMBL/GenBank/DDBJ whole genome shotgun (WGS) entry which is preliminary data.</text>
</comment>
<proteinExistence type="predicted"/>
<dbReference type="InterPro" id="IPR024747">
    <property type="entry name" value="Pyridox_Oxase-rel"/>
</dbReference>
<dbReference type="EMBL" id="VIKU02000002">
    <property type="protein sequence ID" value="NHF59615.1"/>
    <property type="molecule type" value="Genomic_DNA"/>
</dbReference>
<accession>A0A967AUI8</accession>
<evidence type="ECO:0000313" key="1">
    <source>
        <dbReference type="EMBL" id="NHF59615.1"/>
    </source>
</evidence>
<reference evidence="1" key="1">
    <citation type="submission" date="2019-07" db="EMBL/GenBank/DDBJ databases">
        <authorList>
            <person name="De-Chao Zhang Q."/>
        </authorList>
    </citation>
    <scope>NUCLEOTIDE SEQUENCE</scope>
    <source>
        <strain evidence="1">TP-CH-4</strain>
    </source>
</reference>
<protein>
    <submittedName>
        <fullName evidence="1">Flavin mononucleotide-binding protein</fullName>
    </submittedName>
</protein>
<dbReference type="SUPFAM" id="SSF50475">
    <property type="entry name" value="FMN-binding split barrel"/>
    <property type="match status" value="1"/>
</dbReference>
<dbReference type="Proteomes" id="UP000707206">
    <property type="component" value="Unassembled WGS sequence"/>
</dbReference>
<dbReference type="Gene3D" id="2.30.110.10">
    <property type="entry name" value="Electron Transport, Fmn-binding Protein, Chain A"/>
    <property type="match status" value="1"/>
</dbReference>
<dbReference type="InterPro" id="IPR012349">
    <property type="entry name" value="Split_barrel_FMN-bd"/>
</dbReference>
<dbReference type="Pfam" id="PF12900">
    <property type="entry name" value="Pyridox_ox_2"/>
    <property type="match status" value="1"/>
</dbReference>
<dbReference type="RefSeq" id="WP_152574108.1">
    <property type="nucleotide sequence ID" value="NZ_VIKU02000002.1"/>
</dbReference>
<evidence type="ECO:0000313" key="2">
    <source>
        <dbReference type="Proteomes" id="UP000707206"/>
    </source>
</evidence>
<reference evidence="1" key="2">
    <citation type="submission" date="2020-03" db="EMBL/GenBank/DDBJ databases">
        <title>Flavobacteriaceae bacterium strain TP-CH-4, a member of the family Flavobacteriaceae isolated from a deep-sea seamount.</title>
        <authorList>
            <person name="Zhang D.-C."/>
        </authorList>
    </citation>
    <scope>NUCLEOTIDE SEQUENCE</scope>
    <source>
        <strain evidence="1">TP-CH-4</strain>
    </source>
</reference>
<gene>
    <name evidence="1" type="ORF">FK220_009705</name>
</gene>
<dbReference type="AlphaFoldDB" id="A0A967AUI8"/>